<evidence type="ECO:0000256" key="1">
    <source>
        <dbReference type="SAM" id="MobiDB-lite"/>
    </source>
</evidence>
<feature type="compositionally biased region" description="Basic and acidic residues" evidence="1">
    <location>
        <begin position="71"/>
        <end position="86"/>
    </location>
</feature>
<proteinExistence type="predicted"/>
<comment type="caution">
    <text evidence="2">The sequence shown here is derived from an EMBL/GenBank/DDBJ whole genome shotgun (WGS) entry which is preliminary data.</text>
</comment>
<dbReference type="AlphaFoldDB" id="A0A066X256"/>
<evidence type="ECO:0000313" key="3">
    <source>
        <dbReference type="Proteomes" id="UP000027238"/>
    </source>
</evidence>
<feature type="compositionally biased region" description="Polar residues" evidence="1">
    <location>
        <begin position="126"/>
        <end position="144"/>
    </location>
</feature>
<dbReference type="EMBL" id="JMSE01001386">
    <property type="protein sequence ID" value="KDN61749.1"/>
    <property type="molecule type" value="Genomic_DNA"/>
</dbReference>
<keyword evidence="3" id="KW-1185">Reference proteome</keyword>
<dbReference type="HOGENOM" id="CLU_1635284_0_0_1"/>
<feature type="compositionally biased region" description="Polar residues" evidence="1">
    <location>
        <begin position="153"/>
        <end position="162"/>
    </location>
</feature>
<sequence>MFSFSSDIFGLLRSVFGWTLINVNFNVSFHSQVDVPNDPAEKAARLTVLETELRTLKKKLGTLQTQLQQQRRKDEQKPLTRGDYRISKARQNRRNQRRQMTHLGSPLSSDKFSDDENSGFHRPSQMAYSTTTQTADSSRMSQPIANEFPSKPPSSQSHTQPI</sequence>
<gene>
    <name evidence="2" type="ORF">CSUB01_10529</name>
</gene>
<protein>
    <submittedName>
        <fullName evidence="2">Uncharacterized protein</fullName>
    </submittedName>
</protein>
<dbReference type="Proteomes" id="UP000027238">
    <property type="component" value="Unassembled WGS sequence"/>
</dbReference>
<accession>A0A066X256</accession>
<reference evidence="3" key="1">
    <citation type="journal article" date="2014" name="Genome Announc.">
        <title>Draft genome sequence of Colletotrichum sublineola, a destructive pathogen of cultivated sorghum.</title>
        <authorList>
            <person name="Baroncelli R."/>
            <person name="Sanz-Martin J.M."/>
            <person name="Rech G.E."/>
            <person name="Sukno S.A."/>
            <person name="Thon M.R."/>
        </authorList>
    </citation>
    <scope>NUCLEOTIDE SEQUENCE [LARGE SCALE GENOMIC DNA]</scope>
    <source>
        <strain evidence="3">TX430BB</strain>
    </source>
</reference>
<evidence type="ECO:0000313" key="2">
    <source>
        <dbReference type="EMBL" id="KDN61749.1"/>
    </source>
</evidence>
<organism evidence="2 3">
    <name type="scientific">Colletotrichum sublineola</name>
    <name type="common">Sorghum anthracnose fungus</name>
    <dbReference type="NCBI Taxonomy" id="1173701"/>
    <lineage>
        <taxon>Eukaryota</taxon>
        <taxon>Fungi</taxon>
        <taxon>Dikarya</taxon>
        <taxon>Ascomycota</taxon>
        <taxon>Pezizomycotina</taxon>
        <taxon>Sordariomycetes</taxon>
        <taxon>Hypocreomycetidae</taxon>
        <taxon>Glomerellales</taxon>
        <taxon>Glomerellaceae</taxon>
        <taxon>Colletotrichum</taxon>
        <taxon>Colletotrichum graminicola species complex</taxon>
    </lineage>
</organism>
<feature type="compositionally biased region" description="Basic residues" evidence="1">
    <location>
        <begin position="87"/>
        <end position="100"/>
    </location>
</feature>
<name>A0A066X256_COLSU</name>
<feature type="region of interest" description="Disordered" evidence="1">
    <location>
        <begin position="64"/>
        <end position="162"/>
    </location>
</feature>